<evidence type="ECO:0000313" key="2">
    <source>
        <dbReference type="EMBL" id="KOO06825.1"/>
    </source>
</evidence>
<dbReference type="RefSeq" id="WP_053409734.1">
    <property type="nucleotide sequence ID" value="NZ_LHPI01000013.1"/>
</dbReference>
<dbReference type="Proteomes" id="UP000037530">
    <property type="component" value="Unassembled WGS sequence"/>
</dbReference>
<evidence type="ECO:0000259" key="1">
    <source>
        <dbReference type="Pfam" id="PF13614"/>
    </source>
</evidence>
<feature type="domain" description="AAA" evidence="1">
    <location>
        <begin position="12"/>
        <end position="215"/>
    </location>
</feature>
<comment type="caution">
    <text evidence="2">The sequence shown here is derived from an EMBL/GenBank/DDBJ whole genome shotgun (WGS) entry which is preliminary data.</text>
</comment>
<dbReference type="SUPFAM" id="SSF52540">
    <property type="entry name" value="P-loop containing nucleoside triphosphate hydrolases"/>
    <property type="match status" value="1"/>
</dbReference>
<dbReference type="InterPro" id="IPR050678">
    <property type="entry name" value="DNA_Partitioning_ATPase"/>
</dbReference>
<dbReference type="OrthoDB" id="9815116at2"/>
<accession>A0A0M0HXM9</accession>
<evidence type="ECO:0000313" key="3">
    <source>
        <dbReference type="Proteomes" id="UP000037530"/>
    </source>
</evidence>
<dbReference type="PANTHER" id="PTHR13696:SF99">
    <property type="entry name" value="COBYRINIC ACID AC-DIAMIDE SYNTHASE"/>
    <property type="match status" value="1"/>
</dbReference>
<dbReference type="EMBL" id="LHPI01000013">
    <property type="protein sequence ID" value="KOO06825.1"/>
    <property type="molecule type" value="Genomic_DNA"/>
</dbReference>
<dbReference type="CDD" id="cd02042">
    <property type="entry name" value="ParAB_family"/>
    <property type="match status" value="1"/>
</dbReference>
<reference evidence="3" key="1">
    <citation type="submission" date="2015-08" db="EMBL/GenBank/DDBJ databases">
        <title>Vibrio galatheae sp. nov., a novel member of the Vibrionaceae family isolated from the Solomon Islands.</title>
        <authorList>
            <person name="Giubergia S."/>
            <person name="Machado H."/>
            <person name="Mateiu R.V."/>
            <person name="Gram L."/>
        </authorList>
    </citation>
    <scope>NUCLEOTIDE SEQUENCE [LARGE SCALE GENOMIC DNA]</scope>
    <source>
        <strain evidence="3">DSM 19134</strain>
    </source>
</reference>
<organism evidence="2 3">
    <name type="scientific">Vibrio hepatarius</name>
    <dbReference type="NCBI Taxonomy" id="171383"/>
    <lineage>
        <taxon>Bacteria</taxon>
        <taxon>Pseudomonadati</taxon>
        <taxon>Pseudomonadota</taxon>
        <taxon>Gammaproteobacteria</taxon>
        <taxon>Vibrionales</taxon>
        <taxon>Vibrionaceae</taxon>
        <taxon>Vibrio</taxon>
        <taxon>Vibrio oreintalis group</taxon>
    </lineage>
</organism>
<dbReference type="PATRIC" id="fig|171383.3.peg.2861"/>
<sequence>MAKSRKPISLICYNHKGGVGKTFIASWLAYLFATGGVDKKGKKYRVVLVDLDSQQNSSKTFLEMQYRSGLPYLLPPLHPDYVDGDPDNGTWNGYSTSSDILFDRQFVYYPVKDVPNLKVLPSEGRVDRLNDVFSDRDAYIPLISELTETYLEVEGDLDEVDIIIFDSPPSKTAITEGFMTKCSHVIIPTQLEYDSVEAVPNLLETIRINNESTDEPINVVGVIPNLVRSSSLTNSELEQFTNLIENVSRYEPVLNTSNLVPDDFFLVNRVIFKPRRKPDNLEEVFSLKKDVKATEEMTKLYKFVSERIGV</sequence>
<proteinExistence type="predicted"/>
<name>A0A0M0HXM9_9VIBR</name>
<dbReference type="InterPro" id="IPR027417">
    <property type="entry name" value="P-loop_NTPase"/>
</dbReference>
<keyword evidence="3" id="KW-1185">Reference proteome</keyword>
<dbReference type="STRING" id="171383.AKJ31_14010"/>
<dbReference type="AlphaFoldDB" id="A0A0M0HXM9"/>
<dbReference type="InterPro" id="IPR025669">
    <property type="entry name" value="AAA_dom"/>
</dbReference>
<gene>
    <name evidence="2" type="ORF">AKJ31_14010</name>
</gene>
<dbReference type="Gene3D" id="3.40.50.300">
    <property type="entry name" value="P-loop containing nucleotide triphosphate hydrolases"/>
    <property type="match status" value="1"/>
</dbReference>
<protein>
    <recommendedName>
        <fullName evidence="1">AAA domain-containing protein</fullName>
    </recommendedName>
</protein>
<dbReference type="Pfam" id="PF13614">
    <property type="entry name" value="AAA_31"/>
    <property type="match status" value="1"/>
</dbReference>
<dbReference type="PANTHER" id="PTHR13696">
    <property type="entry name" value="P-LOOP CONTAINING NUCLEOSIDE TRIPHOSPHATE HYDROLASE"/>
    <property type="match status" value="1"/>
</dbReference>